<gene>
    <name evidence="1" type="ORF">GCM10022207_55960</name>
</gene>
<evidence type="ECO:0008006" key="3">
    <source>
        <dbReference type="Google" id="ProtNLM"/>
    </source>
</evidence>
<keyword evidence="2" id="KW-1185">Reference proteome</keyword>
<protein>
    <recommendedName>
        <fullName evidence="3">KTSC domain-containing protein</fullName>
    </recommendedName>
</protein>
<evidence type="ECO:0000313" key="1">
    <source>
        <dbReference type="EMBL" id="GAA3881869.1"/>
    </source>
</evidence>
<reference evidence="2" key="1">
    <citation type="journal article" date="2019" name="Int. J. Syst. Evol. Microbiol.">
        <title>The Global Catalogue of Microorganisms (GCM) 10K type strain sequencing project: providing services to taxonomists for standard genome sequencing and annotation.</title>
        <authorList>
            <consortium name="The Broad Institute Genomics Platform"/>
            <consortium name="The Broad Institute Genome Sequencing Center for Infectious Disease"/>
            <person name="Wu L."/>
            <person name="Ma J."/>
        </authorList>
    </citation>
    <scope>NUCLEOTIDE SEQUENCE [LARGE SCALE GENOMIC DNA]</scope>
    <source>
        <strain evidence="2">JCM 16578</strain>
    </source>
</reference>
<proteinExistence type="predicted"/>
<dbReference type="Proteomes" id="UP001501563">
    <property type="component" value="Unassembled WGS sequence"/>
</dbReference>
<comment type="caution">
    <text evidence="1">The sequence shown here is derived from an EMBL/GenBank/DDBJ whole genome shotgun (WGS) entry which is preliminary data.</text>
</comment>
<name>A0ABP7KME0_9ACTN</name>
<evidence type="ECO:0000313" key="2">
    <source>
        <dbReference type="Proteomes" id="UP001501563"/>
    </source>
</evidence>
<organism evidence="1 2">
    <name type="scientific">Streptomyces lannensis</name>
    <dbReference type="NCBI Taxonomy" id="766498"/>
    <lineage>
        <taxon>Bacteria</taxon>
        <taxon>Bacillati</taxon>
        <taxon>Actinomycetota</taxon>
        <taxon>Actinomycetes</taxon>
        <taxon>Kitasatosporales</taxon>
        <taxon>Streptomycetaceae</taxon>
        <taxon>Streptomyces</taxon>
    </lineage>
</organism>
<sequence>MVMLWASWTTTGVFAGRGGARTDEDGIMTGDLTVHTTWDGRQADVAVQYSGGSQWFTLAGSPVPCFSEEESRHLHQEVVEAVRAGGGACVPQHQEEGGPV</sequence>
<accession>A0ABP7KME0</accession>
<dbReference type="EMBL" id="BAAAZA010000017">
    <property type="protein sequence ID" value="GAA3881869.1"/>
    <property type="molecule type" value="Genomic_DNA"/>
</dbReference>